<accession>A0ABV9LUZ8</accession>
<evidence type="ECO:0000259" key="14">
    <source>
        <dbReference type="Pfam" id="PF11940"/>
    </source>
</evidence>
<keyword evidence="11" id="KW-0482">Metalloprotease</keyword>
<comment type="similarity">
    <text evidence="3">Belongs to the peptidase M1 family.</text>
</comment>
<keyword evidence="10" id="KW-0862">Zinc</keyword>
<dbReference type="GO" id="GO:0016285">
    <property type="term" value="F:alanyl aminopeptidase activity"/>
    <property type="evidence" value="ECO:0007669"/>
    <property type="project" value="UniProtKB-EC"/>
</dbReference>
<comment type="caution">
    <text evidence="17">The sequence shown here is derived from an EMBL/GenBank/DDBJ whole genome shotgun (WGS) entry which is preliminary data.</text>
</comment>
<evidence type="ECO:0000256" key="3">
    <source>
        <dbReference type="ARBA" id="ARBA00010136"/>
    </source>
</evidence>
<feature type="domain" description="Peptidase M1 membrane alanine aminopeptidase" evidence="13">
    <location>
        <begin position="229"/>
        <end position="439"/>
    </location>
</feature>
<dbReference type="InterPro" id="IPR045357">
    <property type="entry name" value="Aminopeptidase_N-like_N"/>
</dbReference>
<protein>
    <recommendedName>
        <fullName evidence="5 12">Aminopeptidase N</fullName>
        <ecNumber evidence="4 12">3.4.11.2</ecNumber>
    </recommendedName>
</protein>
<dbReference type="NCBIfam" id="TIGR02414">
    <property type="entry name" value="pepN_proteo"/>
    <property type="match status" value="1"/>
</dbReference>
<dbReference type="PRINTS" id="PR00756">
    <property type="entry name" value="ALADIPTASE"/>
</dbReference>
<evidence type="ECO:0000256" key="7">
    <source>
        <dbReference type="ARBA" id="ARBA00022670"/>
    </source>
</evidence>
<evidence type="ECO:0000256" key="1">
    <source>
        <dbReference type="ARBA" id="ARBA00000098"/>
    </source>
</evidence>
<comment type="cofactor">
    <cofactor evidence="2">
        <name>Zn(2+)</name>
        <dbReference type="ChEBI" id="CHEBI:29105"/>
    </cofactor>
</comment>
<gene>
    <name evidence="17" type="primary">pepN</name>
    <name evidence="17" type="ORF">ACFO4O_04790</name>
</gene>
<dbReference type="EMBL" id="JBHSGU010000002">
    <property type="protein sequence ID" value="MFC4699473.1"/>
    <property type="molecule type" value="Genomic_DNA"/>
</dbReference>
<evidence type="ECO:0000313" key="17">
    <source>
        <dbReference type="EMBL" id="MFC4699473.1"/>
    </source>
</evidence>
<evidence type="ECO:0000256" key="5">
    <source>
        <dbReference type="ARBA" id="ARBA00015611"/>
    </source>
</evidence>
<dbReference type="InterPro" id="IPR038438">
    <property type="entry name" value="PepN_Ig-like_sf"/>
</dbReference>
<dbReference type="Gene3D" id="2.60.40.1730">
    <property type="entry name" value="tricorn interacting facor f3 domain"/>
    <property type="match status" value="1"/>
</dbReference>
<evidence type="ECO:0000256" key="8">
    <source>
        <dbReference type="ARBA" id="ARBA00022723"/>
    </source>
</evidence>
<sequence>MSSILVAKRRDDYRPSDFFIDTVDISFILSPENTEVCNIMEVTRNISGCDILKLDGEQLNFVSLMINGRLAKENIDYTLHENGLDINLDVDHATLEIKNTISPINNTSLEGLYYVSGAYCTQCEAEGFRKITYFLDRPDVLSKYRVTIICDRPELTYLLSNGNKLEDTLLEDGRRKVVWEDPHRKPAYLFALVAGHFDRLEDSFTTSEGREVLLEVFVDSGRLHQAGHAMSSLKKAMKWDEDTFGLAYDLDRYMIVAVDFFNMGAMENKGLNVFNSKFVLAEPKSATDEDYFNIESIIAHEYFHNWTGNRVTCRDWFQLSLKEGLTVFRDQRFSEDMSSALGCRIKQVKVMREHQFAEDAGPMSHPIRPDEVLEMNNFYTVTVYDKGAEVIRMLHTLLTPAGFRRGMDLYFARHDGQAVTCDDFVQAMEDANDANLSQFKLWYSQSGTPEVKLALEQNQLRLTQTNKPTPDQAVKQALYIPIKLSMLDEKGLEHTVDEEHLGTFVLSQEAATISLPERLQHGVPVILTDFSAPVKIDYQYTLDEILHVLRFAQSHYAKWDASQMLYSRLIRLAYDSNEDNDNDNNSDNNNDNNKYNAGQIQSLTNLIEYLEQATLPDDVVAQILCIPSFETLAIEYTQLNPSRLQSAHQELTLLLARTAKDCCERRLKEQRVLPYRYEQSEVNRRTLFAVCIRLHVLALSQEGKGNDLLSAYAQADNMTDKLALLKAAQQADINAFDALMIDFEEEFGHDAVVMDKWFALHATAPRDDILSRLDLLQAHSQYSVKNPNKVRALIGSFAFYNTQGFHAADGSGYKYVVDFLMKLDAINPQVASRIITPLLQMNRYESTYKSLIESQLSRLFTQKNLSKDLFEKLSKTLAQSA</sequence>
<name>A0ABV9LUZ8_9ALTE</name>
<dbReference type="InterPro" id="IPR027268">
    <property type="entry name" value="Peptidase_M4/M1_CTD_sf"/>
</dbReference>
<proteinExistence type="inferred from homology"/>
<dbReference type="Pfam" id="PF11940">
    <property type="entry name" value="DUF3458"/>
    <property type="match status" value="1"/>
</dbReference>
<dbReference type="InterPro" id="IPR014782">
    <property type="entry name" value="Peptidase_M1_dom"/>
</dbReference>
<organism evidence="17 18">
    <name type="scientific">Glaciecola siphonariae</name>
    <dbReference type="NCBI Taxonomy" id="521012"/>
    <lineage>
        <taxon>Bacteria</taxon>
        <taxon>Pseudomonadati</taxon>
        <taxon>Pseudomonadota</taxon>
        <taxon>Gammaproteobacteria</taxon>
        <taxon>Alteromonadales</taxon>
        <taxon>Alteromonadaceae</taxon>
        <taxon>Glaciecola</taxon>
    </lineage>
</organism>
<keyword evidence="8" id="KW-0479">Metal-binding</keyword>
<dbReference type="Gene3D" id="1.10.390.10">
    <property type="entry name" value="Neutral Protease Domain 2"/>
    <property type="match status" value="1"/>
</dbReference>
<dbReference type="RefSeq" id="WP_382406219.1">
    <property type="nucleotide sequence ID" value="NZ_JBHSGU010000002.1"/>
</dbReference>
<evidence type="ECO:0000256" key="4">
    <source>
        <dbReference type="ARBA" id="ARBA00012564"/>
    </source>
</evidence>
<evidence type="ECO:0000256" key="9">
    <source>
        <dbReference type="ARBA" id="ARBA00022801"/>
    </source>
</evidence>
<dbReference type="SUPFAM" id="SSF63737">
    <property type="entry name" value="Leukotriene A4 hydrolase N-terminal domain"/>
    <property type="match status" value="1"/>
</dbReference>
<keyword evidence="9 17" id="KW-0378">Hydrolase</keyword>
<dbReference type="PANTHER" id="PTHR46322:SF1">
    <property type="entry name" value="PUROMYCIN-SENSITIVE AMINOPEPTIDASE"/>
    <property type="match status" value="1"/>
</dbReference>
<evidence type="ECO:0000313" key="18">
    <source>
        <dbReference type="Proteomes" id="UP001595897"/>
    </source>
</evidence>
<dbReference type="CDD" id="cd09600">
    <property type="entry name" value="M1_APN"/>
    <property type="match status" value="1"/>
</dbReference>
<evidence type="ECO:0000256" key="6">
    <source>
        <dbReference type="ARBA" id="ARBA00022438"/>
    </source>
</evidence>
<dbReference type="InterPro" id="IPR024601">
    <property type="entry name" value="Peptidase_M1_pepN_C"/>
</dbReference>
<keyword evidence="6 17" id="KW-0031">Aminopeptidase</keyword>
<evidence type="ECO:0000259" key="13">
    <source>
        <dbReference type="Pfam" id="PF01433"/>
    </source>
</evidence>
<dbReference type="Gene3D" id="2.60.40.1840">
    <property type="match status" value="1"/>
</dbReference>
<dbReference type="Pfam" id="PF17900">
    <property type="entry name" value="Peptidase_M1_N"/>
    <property type="match status" value="1"/>
</dbReference>
<feature type="domain" description="Peptidase M1 alanyl aminopeptidase C-terminal" evidence="15">
    <location>
        <begin position="543"/>
        <end position="878"/>
    </location>
</feature>
<dbReference type="Pfam" id="PF01433">
    <property type="entry name" value="Peptidase_M1"/>
    <property type="match status" value="1"/>
</dbReference>
<dbReference type="Pfam" id="PF17432">
    <property type="entry name" value="DUF3458_C"/>
    <property type="match status" value="1"/>
</dbReference>
<dbReference type="SUPFAM" id="SSF55486">
    <property type="entry name" value="Metalloproteases ('zincins'), catalytic domain"/>
    <property type="match status" value="1"/>
</dbReference>
<keyword evidence="18" id="KW-1185">Reference proteome</keyword>
<dbReference type="Gene3D" id="1.25.50.10">
    <property type="entry name" value="Peptidase M1, alanyl aminopeptidase, C-terminal domain"/>
    <property type="match status" value="1"/>
</dbReference>
<dbReference type="PANTHER" id="PTHR46322">
    <property type="entry name" value="PUROMYCIN-SENSITIVE AMINOPEPTIDASE"/>
    <property type="match status" value="1"/>
</dbReference>
<reference evidence="18" key="1">
    <citation type="journal article" date="2019" name="Int. J. Syst. Evol. Microbiol.">
        <title>The Global Catalogue of Microorganisms (GCM) 10K type strain sequencing project: providing services to taxonomists for standard genome sequencing and annotation.</title>
        <authorList>
            <consortium name="The Broad Institute Genomics Platform"/>
            <consortium name="The Broad Institute Genome Sequencing Center for Infectious Disease"/>
            <person name="Wu L."/>
            <person name="Ma J."/>
        </authorList>
    </citation>
    <scope>NUCLEOTIDE SEQUENCE [LARGE SCALE GENOMIC DNA]</scope>
    <source>
        <strain evidence="18">KACC 12507</strain>
    </source>
</reference>
<evidence type="ECO:0000259" key="15">
    <source>
        <dbReference type="Pfam" id="PF17432"/>
    </source>
</evidence>
<evidence type="ECO:0000256" key="2">
    <source>
        <dbReference type="ARBA" id="ARBA00001947"/>
    </source>
</evidence>
<dbReference type="InterPro" id="IPR035414">
    <property type="entry name" value="Peptidase_M1_pepN_Ig-like"/>
</dbReference>
<evidence type="ECO:0000256" key="12">
    <source>
        <dbReference type="NCBIfam" id="TIGR02414"/>
    </source>
</evidence>
<dbReference type="Gene3D" id="3.30.2010.30">
    <property type="match status" value="1"/>
</dbReference>
<dbReference type="EC" id="3.4.11.2" evidence="4 12"/>
<feature type="domain" description="Aminopeptidase N-like N-terminal" evidence="16">
    <location>
        <begin position="33"/>
        <end position="189"/>
    </location>
</feature>
<comment type="catalytic activity">
    <reaction evidence="1">
        <text>Release of an N-terminal amino acid, Xaa-|-Yaa- from a peptide, amide or arylamide. Xaa is preferably Ala, but may be most amino acids including Pro (slow action). When a terminal hydrophobic residue is followed by a prolyl residue, the two may be released as an intact Xaa-Pro dipeptide.</text>
        <dbReference type="EC" id="3.4.11.2"/>
    </reaction>
</comment>
<feature type="domain" description="Peptidase M1 alanyl aminopeptidase Ig-like fold" evidence="14">
    <location>
        <begin position="447"/>
        <end position="539"/>
    </location>
</feature>
<dbReference type="InterPro" id="IPR012779">
    <property type="entry name" value="Peptidase_M1_pepN"/>
</dbReference>
<keyword evidence="7" id="KW-0645">Protease</keyword>
<evidence type="ECO:0000256" key="10">
    <source>
        <dbReference type="ARBA" id="ARBA00022833"/>
    </source>
</evidence>
<dbReference type="InterPro" id="IPR001930">
    <property type="entry name" value="Peptidase_M1"/>
</dbReference>
<dbReference type="InterPro" id="IPR037144">
    <property type="entry name" value="Peptidase_M1_pepN_C_sf"/>
</dbReference>
<evidence type="ECO:0000256" key="11">
    <source>
        <dbReference type="ARBA" id="ARBA00023049"/>
    </source>
</evidence>
<evidence type="ECO:0000259" key="16">
    <source>
        <dbReference type="Pfam" id="PF17900"/>
    </source>
</evidence>
<dbReference type="InterPro" id="IPR042097">
    <property type="entry name" value="Aminopeptidase_N-like_N_sf"/>
</dbReference>
<dbReference type="Proteomes" id="UP001595897">
    <property type="component" value="Unassembled WGS sequence"/>
</dbReference>